<keyword evidence="4 7" id="KW-0812">Transmembrane</keyword>
<reference evidence="8 9" key="1">
    <citation type="submission" date="2019-01" db="EMBL/GenBank/DDBJ databases">
        <title>Sinorhodobacter populi sp. nov. isolated from the symptomatic bark tissue of Populus euramericana canker.</title>
        <authorList>
            <person name="Xu G."/>
        </authorList>
    </citation>
    <scope>NUCLEOTIDE SEQUENCE [LARGE SCALE GENOMIC DNA]</scope>
    <source>
        <strain evidence="8 9">07D10-4-3</strain>
    </source>
</reference>
<comment type="subcellular location">
    <subcellularLocation>
        <location evidence="1">Cell membrane</location>
        <topology evidence="1">Multi-pass membrane protein</topology>
    </subcellularLocation>
</comment>
<proteinExistence type="inferred from homology"/>
<organism evidence="8 9">
    <name type="scientific">Paenirhodobacter populi</name>
    <dbReference type="NCBI Taxonomy" id="2306993"/>
    <lineage>
        <taxon>Bacteria</taxon>
        <taxon>Pseudomonadati</taxon>
        <taxon>Pseudomonadota</taxon>
        <taxon>Alphaproteobacteria</taxon>
        <taxon>Rhodobacterales</taxon>
        <taxon>Rhodobacter group</taxon>
        <taxon>Paenirhodobacter</taxon>
    </lineage>
</organism>
<sequence length="208" mass="21652">MTLAQILLFLPAAAVVAASPGANNLLAFSNGSRQGLLPSTIALFGRCLAFAIMIAMVIVGLGALLEVSELAFQIVKWAGVVYLAYLGVKMMIGRDQGAAGGTSVAQGACALARREFLVAMTNPKAVLLFTAFVPQFITRGGESSFTVQLVVLGALYIAVEFVAAMGWALAGSIIRSLQPSAKRMLLLNRMTGALMLGAAGMLATTRRA</sequence>
<dbReference type="PIRSF" id="PIRSF006324">
    <property type="entry name" value="LeuE"/>
    <property type="match status" value="1"/>
</dbReference>
<comment type="similarity">
    <text evidence="2">Belongs to the Rht family.</text>
</comment>
<dbReference type="InterPro" id="IPR001123">
    <property type="entry name" value="LeuE-type"/>
</dbReference>
<evidence type="ECO:0000256" key="5">
    <source>
        <dbReference type="ARBA" id="ARBA00022989"/>
    </source>
</evidence>
<evidence type="ECO:0000256" key="3">
    <source>
        <dbReference type="ARBA" id="ARBA00022475"/>
    </source>
</evidence>
<keyword evidence="5 7" id="KW-1133">Transmembrane helix</keyword>
<feature type="transmembrane region" description="Helical" evidence="7">
    <location>
        <begin position="116"/>
        <end position="137"/>
    </location>
</feature>
<keyword evidence="6 7" id="KW-0472">Membrane</keyword>
<evidence type="ECO:0000256" key="7">
    <source>
        <dbReference type="SAM" id="Phobius"/>
    </source>
</evidence>
<evidence type="ECO:0000256" key="4">
    <source>
        <dbReference type="ARBA" id="ARBA00022692"/>
    </source>
</evidence>
<dbReference type="RefSeq" id="WP_128233040.1">
    <property type="nucleotide sequence ID" value="NZ_SAUY01000020.1"/>
</dbReference>
<dbReference type="AlphaFoldDB" id="A0A443K912"/>
<evidence type="ECO:0000313" key="8">
    <source>
        <dbReference type="EMBL" id="RWR29287.1"/>
    </source>
</evidence>
<dbReference type="Proteomes" id="UP000284451">
    <property type="component" value="Unassembled WGS sequence"/>
</dbReference>
<gene>
    <name evidence="8" type="ORF">D2T29_14670</name>
</gene>
<reference evidence="8 9" key="2">
    <citation type="submission" date="2019-01" db="EMBL/GenBank/DDBJ databases">
        <authorList>
            <person name="Li Y."/>
        </authorList>
    </citation>
    <scope>NUCLEOTIDE SEQUENCE [LARGE SCALE GENOMIC DNA]</scope>
    <source>
        <strain evidence="8 9">07D10-4-3</strain>
    </source>
</reference>
<protein>
    <submittedName>
        <fullName evidence="8">LysE family translocator</fullName>
    </submittedName>
</protein>
<accession>A0A443K912</accession>
<keyword evidence="3" id="KW-1003">Cell membrane</keyword>
<dbReference type="GO" id="GO:0042970">
    <property type="term" value="F:homoserine transmembrane transporter activity"/>
    <property type="evidence" value="ECO:0007669"/>
    <property type="project" value="TreeGrafter"/>
</dbReference>
<feature type="transmembrane region" description="Helical" evidence="7">
    <location>
        <begin position="42"/>
        <end position="65"/>
    </location>
</feature>
<evidence type="ECO:0000256" key="2">
    <source>
        <dbReference type="ARBA" id="ARBA00007928"/>
    </source>
</evidence>
<feature type="transmembrane region" description="Helical" evidence="7">
    <location>
        <begin position="186"/>
        <end position="205"/>
    </location>
</feature>
<evidence type="ECO:0000256" key="1">
    <source>
        <dbReference type="ARBA" id="ARBA00004651"/>
    </source>
</evidence>
<dbReference type="GO" id="GO:0005886">
    <property type="term" value="C:plasma membrane"/>
    <property type="evidence" value="ECO:0007669"/>
    <property type="project" value="UniProtKB-SubCell"/>
</dbReference>
<dbReference type="PANTHER" id="PTHR30086:SF14">
    <property type="entry name" value="HOMOSERINE_HOMOSERINE LACTONE EFFLUX PROTEIN"/>
    <property type="match status" value="1"/>
</dbReference>
<evidence type="ECO:0000256" key="6">
    <source>
        <dbReference type="ARBA" id="ARBA00023136"/>
    </source>
</evidence>
<dbReference type="EMBL" id="SAUY01000020">
    <property type="protein sequence ID" value="RWR29287.1"/>
    <property type="molecule type" value="Genomic_DNA"/>
</dbReference>
<dbReference type="Pfam" id="PF01810">
    <property type="entry name" value="LysE"/>
    <property type="match status" value="1"/>
</dbReference>
<feature type="transmembrane region" description="Helical" evidence="7">
    <location>
        <begin position="149"/>
        <end position="174"/>
    </location>
</feature>
<dbReference type="PANTHER" id="PTHR30086">
    <property type="entry name" value="ARGININE EXPORTER PROTEIN ARGO"/>
    <property type="match status" value="1"/>
</dbReference>
<evidence type="ECO:0000313" key="9">
    <source>
        <dbReference type="Proteomes" id="UP000284451"/>
    </source>
</evidence>
<comment type="caution">
    <text evidence="8">The sequence shown here is derived from an EMBL/GenBank/DDBJ whole genome shotgun (WGS) entry which is preliminary data.</text>
</comment>
<name>A0A443K912_9RHOB</name>